<feature type="region of interest" description="Disordered" evidence="1">
    <location>
        <begin position="138"/>
        <end position="272"/>
    </location>
</feature>
<dbReference type="AlphaFoldDB" id="A0A5C3M9E3"/>
<accession>A0A5C3M9E3</accession>
<gene>
    <name evidence="3" type="ORF">BDQ12DRAFT_678831</name>
</gene>
<evidence type="ECO:0000313" key="4">
    <source>
        <dbReference type="Proteomes" id="UP000308652"/>
    </source>
</evidence>
<dbReference type="EMBL" id="ML213595">
    <property type="protein sequence ID" value="TFK41066.1"/>
    <property type="molecule type" value="Genomic_DNA"/>
</dbReference>
<feature type="compositionally biased region" description="Basic and acidic residues" evidence="1">
    <location>
        <begin position="263"/>
        <end position="272"/>
    </location>
</feature>
<keyword evidence="2" id="KW-1133">Transmembrane helix</keyword>
<evidence type="ECO:0000256" key="2">
    <source>
        <dbReference type="SAM" id="Phobius"/>
    </source>
</evidence>
<protein>
    <submittedName>
        <fullName evidence="3">Uncharacterized protein</fullName>
    </submittedName>
</protein>
<reference evidence="3 4" key="1">
    <citation type="journal article" date="2019" name="Nat. Ecol. Evol.">
        <title>Megaphylogeny resolves global patterns of mushroom evolution.</title>
        <authorList>
            <person name="Varga T."/>
            <person name="Krizsan K."/>
            <person name="Foldi C."/>
            <person name="Dima B."/>
            <person name="Sanchez-Garcia M."/>
            <person name="Sanchez-Ramirez S."/>
            <person name="Szollosi G.J."/>
            <person name="Szarkandi J.G."/>
            <person name="Papp V."/>
            <person name="Albert L."/>
            <person name="Andreopoulos W."/>
            <person name="Angelini C."/>
            <person name="Antonin V."/>
            <person name="Barry K.W."/>
            <person name="Bougher N.L."/>
            <person name="Buchanan P."/>
            <person name="Buyck B."/>
            <person name="Bense V."/>
            <person name="Catcheside P."/>
            <person name="Chovatia M."/>
            <person name="Cooper J."/>
            <person name="Damon W."/>
            <person name="Desjardin D."/>
            <person name="Finy P."/>
            <person name="Geml J."/>
            <person name="Haridas S."/>
            <person name="Hughes K."/>
            <person name="Justo A."/>
            <person name="Karasinski D."/>
            <person name="Kautmanova I."/>
            <person name="Kiss B."/>
            <person name="Kocsube S."/>
            <person name="Kotiranta H."/>
            <person name="LaButti K.M."/>
            <person name="Lechner B.E."/>
            <person name="Liimatainen K."/>
            <person name="Lipzen A."/>
            <person name="Lukacs Z."/>
            <person name="Mihaltcheva S."/>
            <person name="Morgado L.N."/>
            <person name="Niskanen T."/>
            <person name="Noordeloos M.E."/>
            <person name="Ohm R.A."/>
            <person name="Ortiz-Santana B."/>
            <person name="Ovrebo C."/>
            <person name="Racz N."/>
            <person name="Riley R."/>
            <person name="Savchenko A."/>
            <person name="Shiryaev A."/>
            <person name="Soop K."/>
            <person name="Spirin V."/>
            <person name="Szebenyi C."/>
            <person name="Tomsovsky M."/>
            <person name="Tulloss R.E."/>
            <person name="Uehling J."/>
            <person name="Grigoriev I.V."/>
            <person name="Vagvolgyi C."/>
            <person name="Papp T."/>
            <person name="Martin F.M."/>
            <person name="Miettinen O."/>
            <person name="Hibbett D.S."/>
            <person name="Nagy L.G."/>
        </authorList>
    </citation>
    <scope>NUCLEOTIDE SEQUENCE [LARGE SCALE GENOMIC DNA]</scope>
    <source>
        <strain evidence="3 4">CBS 166.37</strain>
    </source>
</reference>
<feature type="compositionally biased region" description="Polar residues" evidence="1">
    <location>
        <begin position="156"/>
        <end position="166"/>
    </location>
</feature>
<evidence type="ECO:0000313" key="3">
    <source>
        <dbReference type="EMBL" id="TFK41066.1"/>
    </source>
</evidence>
<name>A0A5C3M9E3_9AGAR</name>
<keyword evidence="2" id="KW-0472">Membrane</keyword>
<feature type="compositionally biased region" description="Polar residues" evidence="1">
    <location>
        <begin position="174"/>
        <end position="187"/>
    </location>
</feature>
<proteinExistence type="predicted"/>
<feature type="transmembrane region" description="Helical" evidence="2">
    <location>
        <begin position="92"/>
        <end position="110"/>
    </location>
</feature>
<organism evidence="3 4">
    <name type="scientific">Crucibulum laeve</name>
    <dbReference type="NCBI Taxonomy" id="68775"/>
    <lineage>
        <taxon>Eukaryota</taxon>
        <taxon>Fungi</taxon>
        <taxon>Dikarya</taxon>
        <taxon>Basidiomycota</taxon>
        <taxon>Agaricomycotina</taxon>
        <taxon>Agaricomycetes</taxon>
        <taxon>Agaricomycetidae</taxon>
        <taxon>Agaricales</taxon>
        <taxon>Agaricineae</taxon>
        <taxon>Nidulariaceae</taxon>
        <taxon>Crucibulum</taxon>
    </lineage>
</organism>
<keyword evidence="2" id="KW-0812">Transmembrane</keyword>
<feature type="compositionally biased region" description="Low complexity" evidence="1">
    <location>
        <begin position="242"/>
        <end position="252"/>
    </location>
</feature>
<dbReference type="OrthoDB" id="3201807at2759"/>
<evidence type="ECO:0000256" key="1">
    <source>
        <dbReference type="SAM" id="MobiDB-lite"/>
    </source>
</evidence>
<dbReference type="Proteomes" id="UP000308652">
    <property type="component" value="Unassembled WGS sequence"/>
</dbReference>
<keyword evidence="4" id="KW-1185">Reference proteome</keyword>
<sequence>MSQPTPTHPPTRPLPSHLHYDVVWMERTFRSRATTESLLRPQLESGNLTSQDYDAAVSFLPGFHRHYRTAGVFAGTGLAFKFRRPQWTNGRIGLFVLFGAIMGNTIGVLADFKAHLSFVRSIQDPAGFSQAMDTIQKQIGGPIGRGPTIPRPFEELQSSGEQPNQERMNREQESFASSTNPPVSKPSTMPEPVASPAAASTSKWDQIRATNARKAGSSSWDNLRQQHERTTIPRSPGGGSGSDSVAASANNDRAAEQAEFDALLEKERNITS</sequence>